<comment type="subcellular location">
    <subcellularLocation>
        <location evidence="2">Cell membrane</location>
        <topology evidence="2">Single-pass type II membrane protein</topology>
    </subcellularLocation>
    <subcellularLocation>
        <location evidence="7">Membrane</location>
        <topology evidence="7">Single-pass type II membrane protein</topology>
    </subcellularLocation>
</comment>
<dbReference type="NCBIfam" id="TIGR02227">
    <property type="entry name" value="sigpep_I_bact"/>
    <property type="match status" value="1"/>
</dbReference>
<comment type="caution">
    <text evidence="10">The sequence shown here is derived from an EMBL/GenBank/DDBJ whole genome shotgun (WGS) entry which is preliminary data.</text>
</comment>
<dbReference type="CDD" id="cd06530">
    <property type="entry name" value="S26_SPase_I"/>
    <property type="match status" value="1"/>
</dbReference>
<keyword evidence="7" id="KW-0472">Membrane</keyword>
<dbReference type="GO" id="GO:0005886">
    <property type="term" value="C:plasma membrane"/>
    <property type="evidence" value="ECO:0007669"/>
    <property type="project" value="UniProtKB-SubCell"/>
</dbReference>
<keyword evidence="7" id="KW-1133">Transmembrane helix</keyword>
<dbReference type="Pfam" id="PF10502">
    <property type="entry name" value="Peptidase_S26"/>
    <property type="match status" value="1"/>
</dbReference>
<dbReference type="GO" id="GO:0004252">
    <property type="term" value="F:serine-type endopeptidase activity"/>
    <property type="evidence" value="ECO:0007669"/>
    <property type="project" value="InterPro"/>
</dbReference>
<keyword evidence="7" id="KW-0645">Protease</keyword>
<keyword evidence="7" id="KW-0812">Transmembrane</keyword>
<dbReference type="EC" id="3.4.21.89" evidence="4 7"/>
<dbReference type="RefSeq" id="WP_106347693.1">
    <property type="nucleotide sequence ID" value="NZ_PVUE01000002.1"/>
</dbReference>
<evidence type="ECO:0000256" key="3">
    <source>
        <dbReference type="ARBA" id="ARBA00009370"/>
    </source>
</evidence>
<evidence type="ECO:0000256" key="7">
    <source>
        <dbReference type="RuleBase" id="RU362042"/>
    </source>
</evidence>
<protein>
    <recommendedName>
        <fullName evidence="4 7">Signal peptidase I</fullName>
        <ecNumber evidence="4 7">3.4.21.89</ecNumber>
    </recommendedName>
</protein>
<feature type="active site" evidence="6">
    <location>
        <position position="102"/>
    </location>
</feature>
<sequence>MTERTRSDDASDDQGDNRDSNADDPRPQVGDPVAAQESTTDESGSPDADLTDSSDRADDDQRHRHGFAQWLKELPLLLAIAFVVALLLKTFIVQPFFIPSGSMEQTLHGCPGCAGDKILVNKMSYWFSDPQPGDIVVFKGDKDWAPEFKYNEPANVFGQAWTWVLRAVGAAPPDEKDFVKRVIAVGGQTVQCCDAQDRVTVDGVPLNETYIYISPDAVPGNADVSTYKEQQFGPVKVPKGRLFVMGDHRNGSADSRYHLNDQYQGTIAVSSVIGRAFLIVWPLDRFHWLSAPNTKVAALEPYPTNPPASGIAVQTPLLAVLLIAPFSVAREVRRGALGSRRRRRVRGR</sequence>
<feature type="compositionally biased region" description="Basic and acidic residues" evidence="8">
    <location>
        <begin position="1"/>
        <end position="26"/>
    </location>
</feature>
<dbReference type="InterPro" id="IPR000223">
    <property type="entry name" value="Pept_S26A_signal_pept_1"/>
</dbReference>
<evidence type="ECO:0000256" key="2">
    <source>
        <dbReference type="ARBA" id="ARBA00004401"/>
    </source>
</evidence>
<dbReference type="GO" id="GO:0009003">
    <property type="term" value="F:signal peptidase activity"/>
    <property type="evidence" value="ECO:0007669"/>
    <property type="project" value="UniProtKB-EC"/>
</dbReference>
<dbReference type="SUPFAM" id="SSF51306">
    <property type="entry name" value="LexA/Signal peptidase"/>
    <property type="match status" value="1"/>
</dbReference>
<accession>A0A2T1A5B9</accession>
<dbReference type="Gene3D" id="2.10.109.10">
    <property type="entry name" value="Umud Fragment, subunit A"/>
    <property type="match status" value="1"/>
</dbReference>
<dbReference type="PROSITE" id="PS00761">
    <property type="entry name" value="SPASE_I_3"/>
    <property type="match status" value="1"/>
</dbReference>
<evidence type="ECO:0000256" key="1">
    <source>
        <dbReference type="ARBA" id="ARBA00000677"/>
    </source>
</evidence>
<evidence type="ECO:0000313" key="10">
    <source>
        <dbReference type="EMBL" id="PRZ43538.1"/>
    </source>
</evidence>
<dbReference type="PANTHER" id="PTHR43390">
    <property type="entry name" value="SIGNAL PEPTIDASE I"/>
    <property type="match status" value="1"/>
</dbReference>
<keyword evidence="11" id="KW-1185">Reference proteome</keyword>
<dbReference type="PRINTS" id="PR00727">
    <property type="entry name" value="LEADERPTASE"/>
</dbReference>
<dbReference type="PANTHER" id="PTHR43390:SF1">
    <property type="entry name" value="CHLOROPLAST PROCESSING PEPTIDASE"/>
    <property type="match status" value="1"/>
</dbReference>
<evidence type="ECO:0000256" key="4">
    <source>
        <dbReference type="ARBA" id="ARBA00013208"/>
    </source>
</evidence>
<evidence type="ECO:0000313" key="11">
    <source>
        <dbReference type="Proteomes" id="UP000237752"/>
    </source>
</evidence>
<evidence type="ECO:0000256" key="5">
    <source>
        <dbReference type="ARBA" id="ARBA00022801"/>
    </source>
</evidence>
<feature type="transmembrane region" description="Helical" evidence="7">
    <location>
        <begin position="76"/>
        <end position="98"/>
    </location>
</feature>
<dbReference type="OrthoDB" id="9815782at2"/>
<dbReference type="Proteomes" id="UP000237752">
    <property type="component" value="Unassembled WGS sequence"/>
</dbReference>
<proteinExistence type="inferred from homology"/>
<comment type="similarity">
    <text evidence="3 7">Belongs to the peptidase S26 family.</text>
</comment>
<dbReference type="GO" id="GO:0006465">
    <property type="term" value="P:signal peptide processing"/>
    <property type="evidence" value="ECO:0007669"/>
    <property type="project" value="InterPro"/>
</dbReference>
<organism evidence="10 11">
    <name type="scientific">Antricoccus suffuscus</name>
    <dbReference type="NCBI Taxonomy" id="1629062"/>
    <lineage>
        <taxon>Bacteria</taxon>
        <taxon>Bacillati</taxon>
        <taxon>Actinomycetota</taxon>
        <taxon>Actinomycetes</taxon>
        <taxon>Geodermatophilales</taxon>
        <taxon>Antricoccaceae</taxon>
        <taxon>Antricoccus</taxon>
    </lineage>
</organism>
<evidence type="ECO:0000256" key="6">
    <source>
        <dbReference type="PIRSR" id="PIRSR600223-1"/>
    </source>
</evidence>
<reference evidence="10 11" key="1">
    <citation type="submission" date="2018-03" db="EMBL/GenBank/DDBJ databases">
        <title>Genomic Encyclopedia of Archaeal and Bacterial Type Strains, Phase II (KMG-II): from individual species to whole genera.</title>
        <authorList>
            <person name="Goeker M."/>
        </authorList>
    </citation>
    <scope>NUCLEOTIDE SEQUENCE [LARGE SCALE GENOMIC DNA]</scope>
    <source>
        <strain evidence="10 11">DSM 100065</strain>
    </source>
</reference>
<dbReference type="InterPro" id="IPR019533">
    <property type="entry name" value="Peptidase_S26"/>
</dbReference>
<dbReference type="InterPro" id="IPR019758">
    <property type="entry name" value="Pept_S26A_signal_pept_1_CS"/>
</dbReference>
<evidence type="ECO:0000256" key="8">
    <source>
        <dbReference type="SAM" id="MobiDB-lite"/>
    </source>
</evidence>
<feature type="region of interest" description="Disordered" evidence="8">
    <location>
        <begin position="1"/>
        <end position="60"/>
    </location>
</feature>
<feature type="active site" evidence="6">
    <location>
        <position position="180"/>
    </location>
</feature>
<keyword evidence="5 7" id="KW-0378">Hydrolase</keyword>
<name>A0A2T1A5B9_9ACTN</name>
<gene>
    <name evidence="10" type="ORF">CLV47_102226</name>
</gene>
<evidence type="ECO:0000259" key="9">
    <source>
        <dbReference type="Pfam" id="PF10502"/>
    </source>
</evidence>
<dbReference type="EMBL" id="PVUE01000002">
    <property type="protein sequence ID" value="PRZ43538.1"/>
    <property type="molecule type" value="Genomic_DNA"/>
</dbReference>
<dbReference type="InterPro" id="IPR036286">
    <property type="entry name" value="LexA/Signal_pep-like_sf"/>
</dbReference>
<dbReference type="AlphaFoldDB" id="A0A2T1A5B9"/>
<feature type="domain" description="Peptidase S26" evidence="9">
    <location>
        <begin position="73"/>
        <end position="281"/>
    </location>
</feature>
<comment type="catalytic activity">
    <reaction evidence="1 7">
        <text>Cleavage of hydrophobic, N-terminal signal or leader sequences from secreted and periplasmic proteins.</text>
        <dbReference type="EC" id="3.4.21.89"/>
    </reaction>
</comment>